<protein>
    <recommendedName>
        <fullName evidence="2">BTB domain-containing protein</fullName>
    </recommendedName>
</protein>
<dbReference type="Gene3D" id="3.30.710.10">
    <property type="entry name" value="Potassium Channel Kv1.1, Chain A"/>
    <property type="match status" value="1"/>
</dbReference>
<dbReference type="PROSITE" id="PS50097">
    <property type="entry name" value="BTB"/>
    <property type="match status" value="1"/>
</dbReference>
<reference evidence="3 4" key="1">
    <citation type="submission" date="2024-09" db="EMBL/GenBank/DDBJ databases">
        <title>Chromosome-scale assembly of Riccia sorocarpa.</title>
        <authorList>
            <person name="Paukszto L."/>
        </authorList>
    </citation>
    <scope>NUCLEOTIDE SEQUENCE [LARGE SCALE GENOMIC DNA]</scope>
    <source>
        <strain evidence="3">LP-2024</strain>
        <tissue evidence="3">Aerial parts of the thallus</tissue>
    </source>
</reference>
<evidence type="ECO:0000313" key="4">
    <source>
        <dbReference type="Proteomes" id="UP001633002"/>
    </source>
</evidence>
<dbReference type="Pfam" id="PF00651">
    <property type="entry name" value="BTB"/>
    <property type="match status" value="1"/>
</dbReference>
<comment type="pathway">
    <text evidence="1">Protein modification; protein ubiquitination.</text>
</comment>
<dbReference type="SMART" id="SM00225">
    <property type="entry name" value="BTB"/>
    <property type="match status" value="1"/>
</dbReference>
<dbReference type="EMBL" id="JBJQOH010000006">
    <property type="protein sequence ID" value="KAL3682577.1"/>
    <property type="molecule type" value="Genomic_DNA"/>
</dbReference>
<dbReference type="SUPFAM" id="SSF54695">
    <property type="entry name" value="POZ domain"/>
    <property type="match status" value="1"/>
</dbReference>
<evidence type="ECO:0000259" key="2">
    <source>
        <dbReference type="PROSITE" id="PS50097"/>
    </source>
</evidence>
<evidence type="ECO:0000313" key="3">
    <source>
        <dbReference type="EMBL" id="KAL3682577.1"/>
    </source>
</evidence>
<dbReference type="PANTHER" id="PTHR24413">
    <property type="entry name" value="SPECKLE-TYPE POZ PROTEIN"/>
    <property type="match status" value="1"/>
</dbReference>
<dbReference type="Proteomes" id="UP001633002">
    <property type="component" value="Unassembled WGS sequence"/>
</dbReference>
<sequence>MARPIVRRQVKVSGTIRKEKREGEAFESKPLQGFEKKLRFLRAYDPAPLSELFMGDIKFVGSDEKPVYAHRFIIAGKATVFQRMFHSDMKEKKSGTVVLNDASSPVIRSMVNFCYTAETEFTEDASAEEMLKISHKYDIRDLKQECDKELAKGVDQNNLCRLLKLAHLYDAKKLDSATARFFGRNFKDVYKNVVERLCRDPTLE</sequence>
<organism evidence="3 4">
    <name type="scientific">Riccia sorocarpa</name>
    <dbReference type="NCBI Taxonomy" id="122646"/>
    <lineage>
        <taxon>Eukaryota</taxon>
        <taxon>Viridiplantae</taxon>
        <taxon>Streptophyta</taxon>
        <taxon>Embryophyta</taxon>
        <taxon>Marchantiophyta</taxon>
        <taxon>Marchantiopsida</taxon>
        <taxon>Marchantiidae</taxon>
        <taxon>Marchantiales</taxon>
        <taxon>Ricciaceae</taxon>
        <taxon>Riccia</taxon>
    </lineage>
</organism>
<comment type="caution">
    <text evidence="3">The sequence shown here is derived from an EMBL/GenBank/DDBJ whole genome shotgun (WGS) entry which is preliminary data.</text>
</comment>
<dbReference type="AlphaFoldDB" id="A0ABD3GTJ5"/>
<keyword evidence="4" id="KW-1185">Reference proteome</keyword>
<proteinExistence type="predicted"/>
<name>A0ABD3GTJ5_9MARC</name>
<dbReference type="CDD" id="cd14733">
    <property type="entry name" value="BACK"/>
    <property type="match status" value="1"/>
</dbReference>
<dbReference type="InterPro" id="IPR000210">
    <property type="entry name" value="BTB/POZ_dom"/>
</dbReference>
<dbReference type="CDD" id="cd18186">
    <property type="entry name" value="BTB_POZ_ZBTB_KLHL-like"/>
    <property type="match status" value="1"/>
</dbReference>
<feature type="domain" description="BTB" evidence="2">
    <location>
        <begin position="55"/>
        <end position="123"/>
    </location>
</feature>
<evidence type="ECO:0000256" key="1">
    <source>
        <dbReference type="ARBA" id="ARBA00004906"/>
    </source>
</evidence>
<accession>A0ABD3GTJ5</accession>
<gene>
    <name evidence="3" type="ORF">R1sor_000599</name>
</gene>
<dbReference type="InterPro" id="IPR011333">
    <property type="entry name" value="SKP1/BTB/POZ_sf"/>
</dbReference>